<evidence type="ECO:0000256" key="1">
    <source>
        <dbReference type="SAM" id="MobiDB-lite"/>
    </source>
</evidence>
<feature type="region of interest" description="Disordered" evidence="1">
    <location>
        <begin position="113"/>
        <end position="149"/>
    </location>
</feature>
<comment type="caution">
    <text evidence="2">The sequence shown here is derived from an EMBL/GenBank/DDBJ whole genome shotgun (WGS) entry which is preliminary data.</text>
</comment>
<evidence type="ECO:0000313" key="3">
    <source>
        <dbReference type="Proteomes" id="UP000630887"/>
    </source>
</evidence>
<protein>
    <submittedName>
        <fullName evidence="2">Uncharacterized protein</fullName>
    </submittedName>
</protein>
<organism evidence="2 3">
    <name type="scientific">Catellatospora coxensis</name>
    <dbReference type="NCBI Taxonomy" id="310354"/>
    <lineage>
        <taxon>Bacteria</taxon>
        <taxon>Bacillati</taxon>
        <taxon>Actinomycetota</taxon>
        <taxon>Actinomycetes</taxon>
        <taxon>Micromonosporales</taxon>
        <taxon>Micromonosporaceae</taxon>
        <taxon>Catellatospora</taxon>
    </lineage>
</organism>
<accession>A0A8J3L348</accession>
<gene>
    <name evidence="2" type="ORF">Cco03nite_44160</name>
</gene>
<proteinExistence type="predicted"/>
<dbReference type="Proteomes" id="UP000630887">
    <property type="component" value="Unassembled WGS sequence"/>
</dbReference>
<sequence length="255" mass="27653">MGDGWHEVARDEADWLAELRPDGELTGYDPGGRPDAAWILHAMYEWESGATRTTHQDLRRSLLDAHLVEPELVGGINLDEWGVVDTGGAIGRSQHPGPGWRRLRWAELAARTDEPVVPPGSPPDFRSLPGSHPDGSWPASIEPPGEGSLDREGWSRLVGVLTAWSGPDTPCFAYIARGAAPDESPHVLAGPLSAAVALYDDERGSGSPANLWPADRSWVTWSDWDLWGTKVAGPPALIDSLLADPDLETLRLPWC</sequence>
<evidence type="ECO:0000313" key="2">
    <source>
        <dbReference type="EMBL" id="GIG07716.1"/>
    </source>
</evidence>
<name>A0A8J3L348_9ACTN</name>
<reference evidence="2 3" key="1">
    <citation type="submission" date="2021-01" db="EMBL/GenBank/DDBJ databases">
        <title>Whole genome shotgun sequence of Catellatospora coxensis NBRC 107359.</title>
        <authorList>
            <person name="Komaki H."/>
            <person name="Tamura T."/>
        </authorList>
    </citation>
    <scope>NUCLEOTIDE SEQUENCE [LARGE SCALE GENOMIC DNA]</scope>
    <source>
        <strain evidence="2 3">NBRC 107359</strain>
    </source>
</reference>
<dbReference type="AlphaFoldDB" id="A0A8J3L348"/>
<keyword evidence="3" id="KW-1185">Reference proteome</keyword>
<dbReference type="RefSeq" id="WP_203694046.1">
    <property type="nucleotide sequence ID" value="NZ_BAAALC010000020.1"/>
</dbReference>
<dbReference type="EMBL" id="BONI01000037">
    <property type="protein sequence ID" value="GIG07716.1"/>
    <property type="molecule type" value="Genomic_DNA"/>
</dbReference>